<dbReference type="VEuPathDB" id="PlasmoDB:PVLDE_0702790"/>
<keyword evidence="6 7" id="KW-0472">Membrane</keyword>
<dbReference type="EMBL" id="LR865428">
    <property type="protein sequence ID" value="CAD2101743.1"/>
    <property type="molecule type" value="Genomic_DNA"/>
</dbReference>
<dbReference type="VEuPathDB" id="PlasmoDB:PVVCY_0701610"/>
<dbReference type="Pfam" id="PF07019">
    <property type="entry name" value="EMC6"/>
    <property type="match status" value="1"/>
</dbReference>
<dbReference type="AlphaFoldDB" id="A0A6V7SQP0"/>
<organism evidence="8 9">
    <name type="scientific">Plasmodium vinckei</name>
    <dbReference type="NCBI Taxonomy" id="5860"/>
    <lineage>
        <taxon>Eukaryota</taxon>
        <taxon>Sar</taxon>
        <taxon>Alveolata</taxon>
        <taxon>Apicomplexa</taxon>
        <taxon>Aconoidasida</taxon>
        <taxon>Haemosporida</taxon>
        <taxon>Plasmodiidae</taxon>
        <taxon>Plasmodium</taxon>
        <taxon>Plasmodium (Vinckeia)</taxon>
    </lineage>
</organism>
<reference evidence="8 9" key="1">
    <citation type="submission" date="2020-08" db="EMBL/GenBank/DDBJ databases">
        <authorList>
            <person name="Ramaprasad A."/>
        </authorList>
    </citation>
    <scope>NUCLEOTIDE SEQUENCE [LARGE SCALE GENOMIC DNA]</scope>
</reference>
<dbReference type="GO" id="GO:0097250">
    <property type="term" value="P:mitochondrial respirasome assembly"/>
    <property type="evidence" value="ECO:0007669"/>
    <property type="project" value="InterPro"/>
</dbReference>
<evidence type="ECO:0000256" key="6">
    <source>
        <dbReference type="ARBA" id="ARBA00023136"/>
    </source>
</evidence>
<dbReference type="VEuPathDB" id="PlasmoDB:PVPCR_0701720"/>
<evidence type="ECO:0000256" key="3">
    <source>
        <dbReference type="ARBA" id="ARBA00022692"/>
    </source>
</evidence>
<dbReference type="InterPro" id="IPR029008">
    <property type="entry name" value="EMC6-like"/>
</dbReference>
<name>A0A6V7SQP0_PLAVN</name>
<comment type="subcellular location">
    <subcellularLocation>
        <location evidence="1">Endoplasmic reticulum membrane</location>
        <topology evidence="1">Multi-pass membrane protein</topology>
    </subcellularLocation>
</comment>
<evidence type="ECO:0000256" key="5">
    <source>
        <dbReference type="ARBA" id="ARBA00022989"/>
    </source>
</evidence>
<evidence type="ECO:0000256" key="4">
    <source>
        <dbReference type="ARBA" id="ARBA00022824"/>
    </source>
</evidence>
<feature type="transmembrane region" description="Helical" evidence="7">
    <location>
        <begin position="35"/>
        <end position="65"/>
    </location>
</feature>
<gene>
    <name evidence="8" type="ORF">PVSEL_0701790</name>
</gene>
<evidence type="ECO:0000313" key="8">
    <source>
        <dbReference type="EMBL" id="CAD2101743.1"/>
    </source>
</evidence>
<evidence type="ECO:0000313" key="9">
    <source>
        <dbReference type="Proteomes" id="UP000515697"/>
    </source>
</evidence>
<keyword evidence="5 7" id="KW-1133">Transmembrane helix</keyword>
<accession>A0A6V7SQP0</accession>
<dbReference type="InterPro" id="IPR010742">
    <property type="entry name" value="RCAF1"/>
</dbReference>
<evidence type="ECO:0000256" key="7">
    <source>
        <dbReference type="SAM" id="Phobius"/>
    </source>
</evidence>
<dbReference type="PANTHER" id="PTHR12906:SF0">
    <property type="entry name" value="GEL COMPLEX SUBUNIT OPTI"/>
    <property type="match status" value="1"/>
</dbReference>
<dbReference type="GO" id="GO:0005789">
    <property type="term" value="C:endoplasmic reticulum membrane"/>
    <property type="evidence" value="ECO:0007669"/>
    <property type="project" value="UniProtKB-SubCell"/>
</dbReference>
<keyword evidence="4" id="KW-0256">Endoplasmic reticulum</keyword>
<dbReference type="Proteomes" id="UP000515697">
    <property type="component" value="Chromosome PVSEL_07"/>
</dbReference>
<dbReference type="PANTHER" id="PTHR12906">
    <property type="entry name" value="PROTEIN C20ORF24 RAB5-INTERACTING PROTEIN"/>
    <property type="match status" value="1"/>
</dbReference>
<keyword evidence="3 7" id="KW-0812">Transmembrane</keyword>
<evidence type="ECO:0000256" key="1">
    <source>
        <dbReference type="ARBA" id="ARBA00004477"/>
    </source>
</evidence>
<dbReference type="VEuPathDB" id="PlasmoDB:PVBDA_0701690"/>
<dbReference type="VEuPathDB" id="PlasmoDB:PVSEL_0701790"/>
<sequence length="116" mass="13534">MTKPAKNGSELFKKLLRDKLTKNEMDDVFFYYKQIIGIIAGVICGIVGIKGILGFIFFLIFQFFLSVALYNKKIDENYYIDNYSIVTSIMDNNEHSTTINHMFLWTGKSNYRNEIH</sequence>
<evidence type="ECO:0000256" key="2">
    <source>
        <dbReference type="ARBA" id="ARBA00009436"/>
    </source>
</evidence>
<comment type="similarity">
    <text evidence="2">Belongs to the EMC6 family.</text>
</comment>
<dbReference type="GO" id="GO:0005739">
    <property type="term" value="C:mitochondrion"/>
    <property type="evidence" value="ECO:0007669"/>
    <property type="project" value="GOC"/>
</dbReference>
<proteinExistence type="inferred from homology"/>
<protein>
    <submittedName>
        <fullName evidence="8">Rab5-interacting protein, putative</fullName>
    </submittedName>
</protein>